<evidence type="ECO:0000313" key="10">
    <source>
        <dbReference type="EMBL" id="BES98766.1"/>
    </source>
</evidence>
<evidence type="ECO:0000256" key="3">
    <source>
        <dbReference type="ARBA" id="ARBA00022741"/>
    </source>
</evidence>
<evidence type="ECO:0000256" key="6">
    <source>
        <dbReference type="ARBA" id="ARBA00023136"/>
    </source>
</evidence>
<feature type="transmembrane region" description="Helical" evidence="7">
    <location>
        <begin position="573"/>
        <end position="596"/>
    </location>
</feature>
<keyword evidence="4" id="KW-0067">ATP-binding</keyword>
<evidence type="ECO:0000256" key="1">
    <source>
        <dbReference type="ARBA" id="ARBA00004141"/>
    </source>
</evidence>
<evidence type="ECO:0000256" key="5">
    <source>
        <dbReference type="ARBA" id="ARBA00022989"/>
    </source>
</evidence>
<keyword evidence="5 7" id="KW-1133">Transmembrane helix</keyword>
<dbReference type="Pfam" id="PF12698">
    <property type="entry name" value="ABC2_membrane_3"/>
    <property type="match status" value="1"/>
</dbReference>
<keyword evidence="3" id="KW-0547">Nucleotide-binding</keyword>
<sequence>MIEEMSLTDLSARPEYNFAVKVTDAYKKYGGQNFALRGLNMSVKQGTIYGLLGPSGCGKTTLLGCLIGQRELDGGKIAMQINRTSQIGYMPQELALFEEFSIKEHLMFYGYISEMKKLDILRSSQKLMKFLDLPNIDSLVSSLSGGQKRRVSLCIALLHDPILLILDEPTVGVDVILSESIWDKLVEMSENEKKTVIVTTHYIQEARRSHTIGLMREGKILAEDDPCSLMRFHGGQSLEDVFLKLCRQTLTLNDYGDEENEDSKGTQSIQLVKTPYTLFKRTNFEMNRVLAYSMKSFVWMRRNIPLVLFTLLLPIVQCTLISVTVGDDPFNIGLAFVNDENKTDEFQNSTSFVYEGTRCDDNSTFSAEYLNFLRKERLILKPFSDLDTAQEAAKRNKVWGVLYFYPDYTHSVIERLNLANKASDLAVNHSEVVVWLDQSNEVIAQLLKRQILEAAVALLESVSQRCNFTNMPPSPHSVEKIEAIFGNNNPNFRQFMTPANAVLFAFYLPMMFTLGAMLMEKTSGLLERGLAAGLTLLEVAIGHVVLQFVILVAQTALMMVVLYCAFDNPIQGSITWCVIFLLFVGVCGMFYGFFIAALCDSFTTASCLAIGSYFPLFMLSGAIWPLEGMHYVMRYISMFLPVTSSVETYRSISARSWTITHPKVYGSLISLSIWTTVFAVMTAVMVKFRGVK</sequence>
<feature type="transmembrane region" description="Helical" evidence="7">
    <location>
        <begin position="602"/>
        <end position="624"/>
    </location>
</feature>
<dbReference type="CDD" id="cd03230">
    <property type="entry name" value="ABC_DR_subfamily_A"/>
    <property type="match status" value="1"/>
</dbReference>
<evidence type="ECO:0000256" key="4">
    <source>
        <dbReference type="ARBA" id="ARBA00022840"/>
    </source>
</evidence>
<dbReference type="PROSITE" id="PS51012">
    <property type="entry name" value="ABC_TM2"/>
    <property type="match status" value="1"/>
</dbReference>
<evidence type="ECO:0000259" key="9">
    <source>
        <dbReference type="PROSITE" id="PS51012"/>
    </source>
</evidence>
<organism evidence="10 11">
    <name type="scientific">Nesidiocoris tenuis</name>
    <dbReference type="NCBI Taxonomy" id="355587"/>
    <lineage>
        <taxon>Eukaryota</taxon>
        <taxon>Metazoa</taxon>
        <taxon>Ecdysozoa</taxon>
        <taxon>Arthropoda</taxon>
        <taxon>Hexapoda</taxon>
        <taxon>Insecta</taxon>
        <taxon>Pterygota</taxon>
        <taxon>Neoptera</taxon>
        <taxon>Paraneoptera</taxon>
        <taxon>Hemiptera</taxon>
        <taxon>Heteroptera</taxon>
        <taxon>Panheteroptera</taxon>
        <taxon>Cimicomorpha</taxon>
        <taxon>Miridae</taxon>
        <taxon>Dicyphina</taxon>
        <taxon>Nesidiocoris</taxon>
    </lineage>
</organism>
<dbReference type="PROSITE" id="PS00211">
    <property type="entry name" value="ABC_TRANSPORTER_1"/>
    <property type="match status" value="1"/>
</dbReference>
<dbReference type="Gene3D" id="3.40.50.300">
    <property type="entry name" value="P-loop containing nucleotide triphosphate hydrolases"/>
    <property type="match status" value="1"/>
</dbReference>
<dbReference type="Proteomes" id="UP001307889">
    <property type="component" value="Chromosome 9"/>
</dbReference>
<dbReference type="EMBL" id="AP028917">
    <property type="protein sequence ID" value="BES98766.1"/>
    <property type="molecule type" value="Genomic_DNA"/>
</dbReference>
<accession>A0ABN7B2X6</accession>
<reference evidence="10 11" key="1">
    <citation type="submission" date="2023-09" db="EMBL/GenBank/DDBJ databases">
        <title>Nesidiocoris tenuis whole genome shotgun sequence.</title>
        <authorList>
            <person name="Shibata T."/>
            <person name="Shimoda M."/>
            <person name="Kobayashi T."/>
            <person name="Uehara T."/>
        </authorList>
    </citation>
    <scope>NUCLEOTIDE SEQUENCE [LARGE SCALE GENOMIC DNA]</scope>
    <source>
        <strain evidence="10 11">Japan</strain>
    </source>
</reference>
<dbReference type="InterPro" id="IPR027417">
    <property type="entry name" value="P-loop_NTPase"/>
</dbReference>
<evidence type="ECO:0000259" key="8">
    <source>
        <dbReference type="PROSITE" id="PS50893"/>
    </source>
</evidence>
<gene>
    <name evidence="10" type="ORF">NTJ_11581</name>
</gene>
<keyword evidence="11" id="KW-1185">Reference proteome</keyword>
<protein>
    <recommendedName>
        <fullName evidence="12">ABC transporter domain-containing protein</fullName>
    </recommendedName>
</protein>
<feature type="transmembrane region" description="Helical" evidence="7">
    <location>
        <begin position="664"/>
        <end position="686"/>
    </location>
</feature>
<name>A0ABN7B2X6_9HEMI</name>
<dbReference type="InterPro" id="IPR013525">
    <property type="entry name" value="ABC2_TM"/>
</dbReference>
<dbReference type="PROSITE" id="PS50893">
    <property type="entry name" value="ABC_TRANSPORTER_2"/>
    <property type="match status" value="1"/>
</dbReference>
<evidence type="ECO:0000256" key="7">
    <source>
        <dbReference type="SAM" id="Phobius"/>
    </source>
</evidence>
<feature type="transmembrane region" description="Helical" evidence="7">
    <location>
        <begin position="501"/>
        <end position="519"/>
    </location>
</feature>
<feature type="domain" description="ABC transmembrane type-2" evidence="9">
    <location>
        <begin position="440"/>
        <end position="689"/>
    </location>
</feature>
<feature type="transmembrane region" description="Helical" evidence="7">
    <location>
        <begin position="304"/>
        <end position="325"/>
    </location>
</feature>
<keyword evidence="6 7" id="KW-0472">Membrane</keyword>
<evidence type="ECO:0000256" key="2">
    <source>
        <dbReference type="ARBA" id="ARBA00022692"/>
    </source>
</evidence>
<dbReference type="PANTHER" id="PTHR43038:SF3">
    <property type="entry name" value="ABC TRANSPORTER G FAMILY MEMBER 20 ISOFORM X1"/>
    <property type="match status" value="1"/>
</dbReference>
<dbReference type="InterPro" id="IPR047817">
    <property type="entry name" value="ABC2_TM_bact-type"/>
</dbReference>
<keyword evidence="2 7" id="KW-0812">Transmembrane</keyword>
<proteinExistence type="predicted"/>
<evidence type="ECO:0000313" key="11">
    <source>
        <dbReference type="Proteomes" id="UP001307889"/>
    </source>
</evidence>
<dbReference type="InterPro" id="IPR003593">
    <property type="entry name" value="AAA+_ATPase"/>
</dbReference>
<feature type="transmembrane region" description="Helical" evidence="7">
    <location>
        <begin position="539"/>
        <end position="566"/>
    </location>
</feature>
<comment type="subcellular location">
    <subcellularLocation>
        <location evidence="1">Membrane</location>
        <topology evidence="1">Multi-pass membrane protein</topology>
    </subcellularLocation>
</comment>
<dbReference type="Pfam" id="PF00005">
    <property type="entry name" value="ABC_tran"/>
    <property type="match status" value="1"/>
</dbReference>
<dbReference type="SMART" id="SM00382">
    <property type="entry name" value="AAA"/>
    <property type="match status" value="1"/>
</dbReference>
<dbReference type="SUPFAM" id="SSF52540">
    <property type="entry name" value="P-loop containing nucleoside triphosphate hydrolases"/>
    <property type="match status" value="1"/>
</dbReference>
<dbReference type="InterPro" id="IPR003439">
    <property type="entry name" value="ABC_transporter-like_ATP-bd"/>
</dbReference>
<dbReference type="PANTHER" id="PTHR43038">
    <property type="entry name" value="ATP-BINDING CASSETTE, SUB-FAMILY H, MEMBER 1"/>
    <property type="match status" value="1"/>
</dbReference>
<evidence type="ECO:0008006" key="12">
    <source>
        <dbReference type="Google" id="ProtNLM"/>
    </source>
</evidence>
<feature type="domain" description="ABC transporter" evidence="8">
    <location>
        <begin position="20"/>
        <end position="242"/>
    </location>
</feature>
<dbReference type="InterPro" id="IPR017871">
    <property type="entry name" value="ABC_transporter-like_CS"/>
</dbReference>